<dbReference type="EMBL" id="VUOA01000019">
    <property type="protein sequence ID" value="KAA2237514.1"/>
    <property type="molecule type" value="Genomic_DNA"/>
</dbReference>
<dbReference type="AlphaFoldDB" id="A0A5B2VEZ5"/>
<sequence>MRILAMLAFLLVTPAWAAPAKTAVLDIELLDMSQEGERGRRPDETQRLALASQELRRLLGASDQLALVDIAPQAAAIEAKSPILKCNGCEEDIGKALGADLVVSGYVQKTSNLILSFVVTVKDVGTGKVIRGGQVDIRGNDDGTWLRGVRWIVKNRLLAEPLPVRT</sequence>
<proteinExistence type="predicted"/>
<reference evidence="2 3" key="2">
    <citation type="submission" date="2019-09" db="EMBL/GenBank/DDBJ databases">
        <authorList>
            <person name="Jin C."/>
        </authorList>
    </citation>
    <scope>NUCLEOTIDE SEQUENCE [LARGE SCALE GENOMIC DNA]</scope>
    <source>
        <strain evidence="2 3">BN140002</strain>
    </source>
</reference>
<dbReference type="RefSeq" id="WP_149817385.1">
    <property type="nucleotide sequence ID" value="NZ_VUOA01000019.1"/>
</dbReference>
<dbReference type="Pfam" id="PF11684">
    <property type="entry name" value="DUF3280"/>
    <property type="match status" value="1"/>
</dbReference>
<reference evidence="2 3" key="1">
    <citation type="submission" date="2019-09" db="EMBL/GenBank/DDBJ databases">
        <title>Salinarimonas rosea gen. nov., sp. nov., a new member of the a-2 subgroup of the Proteobacteria.</title>
        <authorList>
            <person name="Liu J."/>
        </authorList>
    </citation>
    <scope>NUCLEOTIDE SEQUENCE [LARGE SCALE GENOMIC DNA]</scope>
    <source>
        <strain evidence="2 3">BN140002</strain>
    </source>
</reference>
<feature type="chain" id="PRO_5022909009" evidence="1">
    <location>
        <begin position="18"/>
        <end position="166"/>
    </location>
</feature>
<evidence type="ECO:0000313" key="3">
    <source>
        <dbReference type="Proteomes" id="UP000323142"/>
    </source>
</evidence>
<name>A0A5B2VEZ5_9HYPH</name>
<dbReference type="InterPro" id="IPR021698">
    <property type="entry name" value="DUF3280"/>
</dbReference>
<organism evidence="2 3">
    <name type="scientific">Salinarimonas soli</name>
    <dbReference type="NCBI Taxonomy" id="1638099"/>
    <lineage>
        <taxon>Bacteria</taxon>
        <taxon>Pseudomonadati</taxon>
        <taxon>Pseudomonadota</taxon>
        <taxon>Alphaproteobacteria</taxon>
        <taxon>Hyphomicrobiales</taxon>
        <taxon>Salinarimonadaceae</taxon>
        <taxon>Salinarimonas</taxon>
    </lineage>
</organism>
<evidence type="ECO:0000313" key="2">
    <source>
        <dbReference type="EMBL" id="KAA2237514.1"/>
    </source>
</evidence>
<keyword evidence="1" id="KW-0732">Signal</keyword>
<comment type="caution">
    <text evidence="2">The sequence shown here is derived from an EMBL/GenBank/DDBJ whole genome shotgun (WGS) entry which is preliminary data.</text>
</comment>
<gene>
    <name evidence="2" type="ORF">F0L46_11030</name>
</gene>
<dbReference type="OrthoDB" id="8089716at2"/>
<dbReference type="Proteomes" id="UP000323142">
    <property type="component" value="Unassembled WGS sequence"/>
</dbReference>
<protein>
    <submittedName>
        <fullName evidence="2">DUF2380 domain-containing protein</fullName>
    </submittedName>
</protein>
<evidence type="ECO:0000256" key="1">
    <source>
        <dbReference type="SAM" id="SignalP"/>
    </source>
</evidence>
<keyword evidence="3" id="KW-1185">Reference proteome</keyword>
<accession>A0A5B2VEZ5</accession>
<feature type="signal peptide" evidence="1">
    <location>
        <begin position="1"/>
        <end position="17"/>
    </location>
</feature>